<name>A0AAE0H6U0_9PEZI</name>
<reference evidence="2" key="1">
    <citation type="journal article" date="2023" name="Mol. Phylogenet. Evol.">
        <title>Genome-scale phylogeny and comparative genomics of the fungal order Sordariales.</title>
        <authorList>
            <person name="Hensen N."/>
            <person name="Bonometti L."/>
            <person name="Westerberg I."/>
            <person name="Brannstrom I.O."/>
            <person name="Guillou S."/>
            <person name="Cros-Aarteil S."/>
            <person name="Calhoun S."/>
            <person name="Haridas S."/>
            <person name="Kuo A."/>
            <person name="Mondo S."/>
            <person name="Pangilinan J."/>
            <person name="Riley R."/>
            <person name="LaButti K."/>
            <person name="Andreopoulos B."/>
            <person name="Lipzen A."/>
            <person name="Chen C."/>
            <person name="Yan M."/>
            <person name="Daum C."/>
            <person name="Ng V."/>
            <person name="Clum A."/>
            <person name="Steindorff A."/>
            <person name="Ohm R.A."/>
            <person name="Martin F."/>
            <person name="Silar P."/>
            <person name="Natvig D.O."/>
            <person name="Lalanne C."/>
            <person name="Gautier V."/>
            <person name="Ament-Velasquez S.L."/>
            <person name="Kruys A."/>
            <person name="Hutchinson M.I."/>
            <person name="Powell A.J."/>
            <person name="Barry K."/>
            <person name="Miller A.N."/>
            <person name="Grigoriev I.V."/>
            <person name="Debuchy R."/>
            <person name="Gladieux P."/>
            <person name="Hiltunen Thoren M."/>
            <person name="Johannesson H."/>
        </authorList>
    </citation>
    <scope>NUCLEOTIDE SEQUENCE</scope>
    <source>
        <strain evidence="2">CBS 168.71</strain>
    </source>
</reference>
<evidence type="ECO:0000256" key="1">
    <source>
        <dbReference type="SAM" id="MobiDB-lite"/>
    </source>
</evidence>
<organism evidence="2 3">
    <name type="scientific">Chaetomium fimeti</name>
    <dbReference type="NCBI Taxonomy" id="1854472"/>
    <lineage>
        <taxon>Eukaryota</taxon>
        <taxon>Fungi</taxon>
        <taxon>Dikarya</taxon>
        <taxon>Ascomycota</taxon>
        <taxon>Pezizomycotina</taxon>
        <taxon>Sordariomycetes</taxon>
        <taxon>Sordariomycetidae</taxon>
        <taxon>Sordariales</taxon>
        <taxon>Chaetomiaceae</taxon>
        <taxon>Chaetomium</taxon>
    </lineage>
</organism>
<keyword evidence="3" id="KW-1185">Reference proteome</keyword>
<protein>
    <submittedName>
        <fullName evidence="2">Uncharacterized protein</fullName>
    </submittedName>
</protein>
<feature type="region of interest" description="Disordered" evidence="1">
    <location>
        <begin position="527"/>
        <end position="547"/>
    </location>
</feature>
<accession>A0AAE0H6U0</accession>
<dbReference type="EMBL" id="JAUEPN010000011">
    <property type="protein sequence ID" value="KAK3290921.1"/>
    <property type="molecule type" value="Genomic_DNA"/>
</dbReference>
<feature type="region of interest" description="Disordered" evidence="1">
    <location>
        <begin position="264"/>
        <end position="286"/>
    </location>
</feature>
<dbReference type="Proteomes" id="UP001278766">
    <property type="component" value="Unassembled WGS sequence"/>
</dbReference>
<sequence>MGAAKSLPVVGEALTVIDSAGRTVAAGVCYPFDHEAAEKLITSAGKSWEDYADRSMVASNIRLACAELNNDGPQTARIVKAQAQAMEELGENTPVVGHVMAVVHYCEGDEEGAERCLNSANRSTAVLAVTVATGGAGVVAAGTATLVAGLAYDAAVTAEKSIEKGKFTPNGYISLADQAIKTGDACDVYNVVTTPIADFATGALGGEGGAVTRQATVKMAQPLSELSSVTRSLGNETTAAASTSDFHFSYHEPSEGVLLDDEPVAGTSAPETGVDYHGAESDPRTRPEMPVIADPHEVPLQVNLNHIEGIEDMDIEPHEPVVIADTDDIHMVFKYEDCAWRCMARLKDIPVEQYANEYHGVPFGTKLTARSLDQIQAMVDQQHGVLVTNVHPDNVLEVVHQLNKRLGTQKAAVAYGRNETKSGHVVTIEPVRKRANPKNRYEAEYIRDNPEGQHQLFDYQPPTNAPDLEWIATKGVNVKPDMPDVVHVFTVPRVEGDNAAVVGRAPTQEALLTHHLQKMREENLLEAARRRRSDRDADLMGRRGLVK</sequence>
<reference evidence="2" key="2">
    <citation type="submission" date="2023-06" db="EMBL/GenBank/DDBJ databases">
        <authorList>
            <consortium name="Lawrence Berkeley National Laboratory"/>
            <person name="Haridas S."/>
            <person name="Hensen N."/>
            <person name="Bonometti L."/>
            <person name="Westerberg I."/>
            <person name="Brannstrom I.O."/>
            <person name="Guillou S."/>
            <person name="Cros-Aarteil S."/>
            <person name="Calhoun S."/>
            <person name="Kuo A."/>
            <person name="Mondo S."/>
            <person name="Pangilinan J."/>
            <person name="Riley R."/>
            <person name="Labutti K."/>
            <person name="Andreopoulos B."/>
            <person name="Lipzen A."/>
            <person name="Chen C."/>
            <person name="Yanf M."/>
            <person name="Daum C."/>
            <person name="Ng V."/>
            <person name="Clum A."/>
            <person name="Steindorff A."/>
            <person name="Ohm R."/>
            <person name="Martin F."/>
            <person name="Silar P."/>
            <person name="Natvig D."/>
            <person name="Lalanne C."/>
            <person name="Gautier V."/>
            <person name="Ament-Velasquez S.L."/>
            <person name="Kruys A."/>
            <person name="Hutchinson M.I."/>
            <person name="Powell A.J."/>
            <person name="Barry K."/>
            <person name="Miller A.N."/>
            <person name="Grigoriev I.V."/>
            <person name="Debuchy R."/>
            <person name="Gladieux P."/>
            <person name="Thoren M.H."/>
            <person name="Johannesson H."/>
        </authorList>
    </citation>
    <scope>NUCLEOTIDE SEQUENCE</scope>
    <source>
        <strain evidence="2">CBS 168.71</strain>
    </source>
</reference>
<dbReference type="GeneID" id="87843133"/>
<gene>
    <name evidence="2" type="ORF">B0H64DRAFT_436311</name>
</gene>
<dbReference type="AlphaFoldDB" id="A0AAE0H6U0"/>
<evidence type="ECO:0000313" key="3">
    <source>
        <dbReference type="Proteomes" id="UP001278766"/>
    </source>
</evidence>
<dbReference type="PANTHER" id="PTHR34494">
    <property type="entry name" value="PROTEIN CBG25024"/>
    <property type="match status" value="1"/>
</dbReference>
<comment type="caution">
    <text evidence="2">The sequence shown here is derived from an EMBL/GenBank/DDBJ whole genome shotgun (WGS) entry which is preliminary data.</text>
</comment>
<feature type="compositionally biased region" description="Basic and acidic residues" evidence="1">
    <location>
        <begin position="277"/>
        <end position="286"/>
    </location>
</feature>
<dbReference type="RefSeq" id="XP_062654435.1">
    <property type="nucleotide sequence ID" value="XM_062806185.1"/>
</dbReference>
<evidence type="ECO:0000313" key="2">
    <source>
        <dbReference type="EMBL" id="KAK3290921.1"/>
    </source>
</evidence>
<dbReference type="PANTHER" id="PTHR34494:SF1">
    <property type="entry name" value="PROTEIN CBG25024"/>
    <property type="match status" value="1"/>
</dbReference>
<proteinExistence type="predicted"/>